<gene>
    <name evidence="3" type="ORF">HZH66_013638</name>
</gene>
<sequence>MISLCSYYYLFIYAVAVVVVIIISSFRFDIENPYILRFNNEDSRLDSVVQEQENKGIRIALNSETSMNGSRMSRCMGHPGRRCFSSTSS</sequence>
<dbReference type="Proteomes" id="UP000614350">
    <property type="component" value="Unassembled WGS sequence"/>
</dbReference>
<proteinExistence type="predicted"/>
<evidence type="ECO:0000256" key="2">
    <source>
        <dbReference type="SAM" id="Phobius"/>
    </source>
</evidence>
<evidence type="ECO:0000313" key="3">
    <source>
        <dbReference type="EMBL" id="KAF7382206.1"/>
    </source>
</evidence>
<name>A0A834J5A1_VESVU</name>
<evidence type="ECO:0000256" key="1">
    <source>
        <dbReference type="SAM" id="MobiDB-lite"/>
    </source>
</evidence>
<organism evidence="3 4">
    <name type="scientific">Vespula vulgaris</name>
    <name type="common">Yellow jacket</name>
    <name type="synonym">Wasp</name>
    <dbReference type="NCBI Taxonomy" id="7454"/>
    <lineage>
        <taxon>Eukaryota</taxon>
        <taxon>Metazoa</taxon>
        <taxon>Ecdysozoa</taxon>
        <taxon>Arthropoda</taxon>
        <taxon>Hexapoda</taxon>
        <taxon>Insecta</taxon>
        <taxon>Pterygota</taxon>
        <taxon>Neoptera</taxon>
        <taxon>Endopterygota</taxon>
        <taxon>Hymenoptera</taxon>
        <taxon>Apocrita</taxon>
        <taxon>Aculeata</taxon>
        <taxon>Vespoidea</taxon>
        <taxon>Vespidae</taxon>
        <taxon>Vespinae</taxon>
        <taxon>Vespula</taxon>
    </lineage>
</organism>
<feature type="region of interest" description="Disordered" evidence="1">
    <location>
        <begin position="68"/>
        <end position="89"/>
    </location>
</feature>
<feature type="transmembrane region" description="Helical" evidence="2">
    <location>
        <begin position="6"/>
        <end position="28"/>
    </location>
</feature>
<keyword evidence="2" id="KW-1133">Transmembrane helix</keyword>
<keyword evidence="2" id="KW-0472">Membrane</keyword>
<keyword evidence="4" id="KW-1185">Reference proteome</keyword>
<dbReference type="EMBL" id="JACSEA010000019">
    <property type="protein sequence ID" value="KAF7382206.1"/>
    <property type="molecule type" value="Genomic_DNA"/>
</dbReference>
<dbReference type="AlphaFoldDB" id="A0A834J5A1"/>
<evidence type="ECO:0000313" key="4">
    <source>
        <dbReference type="Proteomes" id="UP000614350"/>
    </source>
</evidence>
<comment type="caution">
    <text evidence="3">The sequence shown here is derived from an EMBL/GenBank/DDBJ whole genome shotgun (WGS) entry which is preliminary data.</text>
</comment>
<reference evidence="3" key="1">
    <citation type="journal article" date="2020" name="G3 (Bethesda)">
        <title>High-Quality Assemblies for Three Invasive Social Wasps from the &lt;i&gt;Vespula&lt;/i&gt; Genus.</title>
        <authorList>
            <person name="Harrop T.W.R."/>
            <person name="Guhlin J."/>
            <person name="McLaughlin G.M."/>
            <person name="Permina E."/>
            <person name="Stockwell P."/>
            <person name="Gilligan J."/>
            <person name="Le Lec M.F."/>
            <person name="Gruber M.A.M."/>
            <person name="Quinn O."/>
            <person name="Lovegrove M."/>
            <person name="Duncan E.J."/>
            <person name="Remnant E.J."/>
            <person name="Van Eeckhoven J."/>
            <person name="Graham B."/>
            <person name="Knapp R.A."/>
            <person name="Langford K.W."/>
            <person name="Kronenberg Z."/>
            <person name="Press M.O."/>
            <person name="Eacker S.M."/>
            <person name="Wilson-Rankin E.E."/>
            <person name="Purcell J."/>
            <person name="Lester P.J."/>
            <person name="Dearden P.K."/>
        </authorList>
    </citation>
    <scope>NUCLEOTIDE SEQUENCE</scope>
    <source>
        <strain evidence="3">Marl-1</strain>
    </source>
</reference>
<accession>A0A834J5A1</accession>
<keyword evidence="2" id="KW-0812">Transmembrane</keyword>
<protein>
    <submittedName>
        <fullName evidence="3">Uncharacterized protein</fullName>
    </submittedName>
</protein>